<dbReference type="InterPro" id="IPR051600">
    <property type="entry name" value="Beta-PGM-like"/>
</dbReference>
<evidence type="ECO:0000256" key="1">
    <source>
        <dbReference type="ARBA" id="ARBA00001946"/>
    </source>
</evidence>
<dbReference type="NCBIfam" id="TIGR01509">
    <property type="entry name" value="HAD-SF-IA-v3"/>
    <property type="match status" value="1"/>
</dbReference>
<dbReference type="EMBL" id="CP012600">
    <property type="protein sequence ID" value="ALC83508.1"/>
    <property type="molecule type" value="Genomic_DNA"/>
</dbReference>
<dbReference type="SFLD" id="SFLDS00003">
    <property type="entry name" value="Haloacid_Dehalogenase"/>
    <property type="match status" value="1"/>
</dbReference>
<evidence type="ECO:0000256" key="5">
    <source>
        <dbReference type="ARBA" id="ARBA00022842"/>
    </source>
</evidence>
<dbReference type="Gene3D" id="3.40.50.1000">
    <property type="entry name" value="HAD superfamily/HAD-like"/>
    <property type="match status" value="1"/>
</dbReference>
<evidence type="ECO:0000256" key="2">
    <source>
        <dbReference type="ARBA" id="ARBA00006171"/>
    </source>
</evidence>
<dbReference type="Pfam" id="PF13419">
    <property type="entry name" value="HAD_2"/>
    <property type="match status" value="1"/>
</dbReference>
<dbReference type="PATRIC" id="fig|1441095.3.peg.4357"/>
<dbReference type="InterPro" id="IPR041492">
    <property type="entry name" value="HAD_2"/>
</dbReference>
<dbReference type="GO" id="GO:0016787">
    <property type="term" value="F:hydrolase activity"/>
    <property type="evidence" value="ECO:0007669"/>
    <property type="project" value="UniProtKB-KW"/>
</dbReference>
<evidence type="ECO:0000256" key="4">
    <source>
        <dbReference type="ARBA" id="ARBA00022801"/>
    </source>
</evidence>
<dbReference type="Gene3D" id="1.10.150.240">
    <property type="entry name" value="Putative phosphatase, domain 2"/>
    <property type="match status" value="1"/>
</dbReference>
<dbReference type="OrthoDB" id="9797743at2"/>
<keyword evidence="4" id="KW-0378">Hydrolase</keyword>
<dbReference type="InterPro" id="IPR006439">
    <property type="entry name" value="HAD-SF_hydro_IA"/>
</dbReference>
<comment type="cofactor">
    <cofactor evidence="1">
        <name>Mg(2+)</name>
        <dbReference type="ChEBI" id="CHEBI:18420"/>
    </cofactor>
</comment>
<dbReference type="InterPro" id="IPR023214">
    <property type="entry name" value="HAD_sf"/>
</dbReference>
<keyword evidence="3" id="KW-0479">Metal-binding</keyword>
<comment type="similarity">
    <text evidence="2">Belongs to the HAD-like hydrolase superfamily. CbbY/CbbZ/Gph/YieH family.</text>
</comment>
<dbReference type="AlphaFoldDB" id="A0A0M4GCA3"/>
<accession>A0A0M4GCA3</accession>
<reference evidence="6 7" key="2">
    <citation type="journal article" date="2016" name="Int. J. Syst. Evol. Microbiol.">
        <title>Bacillus gobiensis sp. nov., isolated from a soil sample.</title>
        <authorList>
            <person name="Liu B."/>
            <person name="Liu G.H."/>
            <person name="Cetin S."/>
            <person name="Schumann P."/>
            <person name="Pan Z.Z."/>
            <person name="Chen Q.Q."/>
        </authorList>
    </citation>
    <scope>NUCLEOTIDE SEQUENCE [LARGE SCALE GENOMIC DNA]</scope>
    <source>
        <strain evidence="6 7">FJAT-4402</strain>
    </source>
</reference>
<keyword evidence="7" id="KW-1185">Reference proteome</keyword>
<dbReference type="InterPro" id="IPR023198">
    <property type="entry name" value="PGP-like_dom2"/>
</dbReference>
<reference evidence="7" key="1">
    <citation type="submission" date="2015-08" db="EMBL/GenBank/DDBJ databases">
        <title>Genome sequencing project for genomic taxonomy and phylogenomics of Bacillus-like bacteria.</title>
        <authorList>
            <person name="Liu B."/>
            <person name="Wang J."/>
            <person name="Zhu Y."/>
            <person name="Liu G."/>
            <person name="Chen Q."/>
            <person name="Chen Z."/>
            <person name="Lan J."/>
            <person name="Che J."/>
            <person name="Ge C."/>
            <person name="Shi H."/>
            <person name="Pan Z."/>
            <person name="Liu X."/>
        </authorList>
    </citation>
    <scope>NUCLEOTIDE SEQUENCE [LARGE SCALE GENOMIC DNA]</scope>
    <source>
        <strain evidence="7">FJAT-4402</strain>
    </source>
</reference>
<dbReference type="GO" id="GO:0046872">
    <property type="term" value="F:metal ion binding"/>
    <property type="evidence" value="ECO:0007669"/>
    <property type="project" value="UniProtKB-KW"/>
</dbReference>
<dbReference type="STRING" id="1441095.AM592_19695"/>
<keyword evidence="5" id="KW-0460">Magnesium</keyword>
<dbReference type="PANTHER" id="PTHR46193:SF21">
    <property type="entry name" value="SLL1138 PROTEIN"/>
    <property type="match status" value="1"/>
</dbReference>
<dbReference type="SFLD" id="SFLDG01129">
    <property type="entry name" value="C1.5:_HAD__Beta-PGM__Phosphata"/>
    <property type="match status" value="1"/>
</dbReference>
<proteinExistence type="inferred from homology"/>
<dbReference type="InterPro" id="IPR036412">
    <property type="entry name" value="HAD-like_sf"/>
</dbReference>
<organism evidence="6 7">
    <name type="scientific">Bacillus gobiensis</name>
    <dbReference type="NCBI Taxonomy" id="1441095"/>
    <lineage>
        <taxon>Bacteria</taxon>
        <taxon>Bacillati</taxon>
        <taxon>Bacillota</taxon>
        <taxon>Bacilli</taxon>
        <taxon>Bacillales</taxon>
        <taxon>Bacillaceae</taxon>
        <taxon>Bacillus</taxon>
    </lineage>
</organism>
<dbReference type="SUPFAM" id="SSF56784">
    <property type="entry name" value="HAD-like"/>
    <property type="match status" value="1"/>
</dbReference>
<protein>
    <submittedName>
        <fullName evidence="6">Phosphoglycolate phosphatase</fullName>
    </submittedName>
</protein>
<evidence type="ECO:0000313" key="6">
    <source>
        <dbReference type="EMBL" id="ALC83508.1"/>
    </source>
</evidence>
<dbReference type="PANTHER" id="PTHR46193">
    <property type="entry name" value="6-PHOSPHOGLUCONATE PHOSPHATASE"/>
    <property type="match status" value="1"/>
</dbReference>
<dbReference type="Proteomes" id="UP000067625">
    <property type="component" value="Chromosome"/>
</dbReference>
<gene>
    <name evidence="6" type="ORF">AM592_19695</name>
</gene>
<evidence type="ECO:0000256" key="3">
    <source>
        <dbReference type="ARBA" id="ARBA00022723"/>
    </source>
</evidence>
<dbReference type="FunFam" id="3.40.50.1000:FF:000036">
    <property type="entry name" value="HAD family hydrolase"/>
    <property type="match status" value="1"/>
</dbReference>
<dbReference type="RefSeq" id="WP_053605358.1">
    <property type="nucleotide sequence ID" value="NZ_CP012600.1"/>
</dbReference>
<sequence length="222" mass="24796">MIKAIIFDFDGTIIDTETAWYVAFRDAYKEHGVELTLEKYSECLGTSLHSFNPYTYLSTHHNIAIDLDEFREAIQSRHTELMEKEAIRLGVLDYLKAAKAAGLKIGLATSSHMEWVEKYVNQLGIADYFDCFSTADDVENVKPDPAVYLKALDHLGVEASEAIAIEDSPNGARAAVKAGIHTVVIKNTITEQLPFSTGHHTIDSLESHELDELIENLLQKVK</sequence>
<name>A0A0M4GCA3_9BACI</name>
<dbReference type="SFLD" id="SFLDG01135">
    <property type="entry name" value="C1.5.6:_HAD__Beta-PGM__Phospha"/>
    <property type="match status" value="1"/>
</dbReference>
<evidence type="ECO:0000313" key="7">
    <source>
        <dbReference type="Proteomes" id="UP000067625"/>
    </source>
</evidence>